<feature type="region of interest" description="Disordered" evidence="14">
    <location>
        <begin position="267"/>
        <end position="351"/>
    </location>
</feature>
<keyword evidence="6" id="KW-0963">Cytoplasm</keyword>
<evidence type="ECO:0000313" key="17">
    <source>
        <dbReference type="Proteomes" id="UP001634394"/>
    </source>
</evidence>
<comment type="similarity">
    <text evidence="4">Belongs to the MIEAP family.</text>
</comment>
<feature type="coiled-coil region" evidence="13">
    <location>
        <begin position="13"/>
        <end position="47"/>
    </location>
</feature>
<keyword evidence="9" id="KW-0446">Lipid-binding</keyword>
<dbReference type="PANTHER" id="PTHR21771">
    <property type="entry name" value="MITOCHONDRIA-EATING PROTEIN-RELATED"/>
    <property type="match status" value="1"/>
</dbReference>
<evidence type="ECO:0000256" key="14">
    <source>
        <dbReference type="SAM" id="MobiDB-lite"/>
    </source>
</evidence>
<accession>A0ABD3WZ47</accession>
<evidence type="ECO:0000256" key="12">
    <source>
        <dbReference type="ARBA" id="ARBA00032687"/>
    </source>
</evidence>
<organism evidence="16 17">
    <name type="scientific">Sinanodonta woodiana</name>
    <name type="common">Chinese pond mussel</name>
    <name type="synonym">Anodonta woodiana</name>
    <dbReference type="NCBI Taxonomy" id="1069815"/>
    <lineage>
        <taxon>Eukaryota</taxon>
        <taxon>Metazoa</taxon>
        <taxon>Spiralia</taxon>
        <taxon>Lophotrochozoa</taxon>
        <taxon>Mollusca</taxon>
        <taxon>Bivalvia</taxon>
        <taxon>Autobranchia</taxon>
        <taxon>Heteroconchia</taxon>
        <taxon>Palaeoheterodonta</taxon>
        <taxon>Unionida</taxon>
        <taxon>Unionoidea</taxon>
        <taxon>Unionidae</taxon>
        <taxon>Unioninae</taxon>
        <taxon>Sinanodonta</taxon>
    </lineage>
</organism>
<keyword evidence="10" id="KW-0496">Mitochondrion</keyword>
<evidence type="ECO:0000256" key="1">
    <source>
        <dbReference type="ARBA" id="ARBA00004294"/>
    </source>
</evidence>
<reference evidence="16 17" key="1">
    <citation type="submission" date="2024-11" db="EMBL/GenBank/DDBJ databases">
        <title>Chromosome-level genome assembly of the freshwater bivalve Anodonta woodiana.</title>
        <authorList>
            <person name="Chen X."/>
        </authorList>
    </citation>
    <scope>NUCLEOTIDE SEQUENCE [LARGE SCALE GENOMIC DNA]</scope>
    <source>
        <strain evidence="16">MN2024</strain>
        <tissue evidence="16">Gills</tissue>
    </source>
</reference>
<dbReference type="EMBL" id="JBJQND010000004">
    <property type="protein sequence ID" value="KAL3879246.1"/>
    <property type="molecule type" value="Genomic_DNA"/>
</dbReference>
<evidence type="ECO:0000256" key="13">
    <source>
        <dbReference type="SAM" id="Coils"/>
    </source>
</evidence>
<evidence type="ECO:0000256" key="8">
    <source>
        <dbReference type="ARBA" id="ARBA00023054"/>
    </source>
</evidence>
<evidence type="ECO:0000256" key="9">
    <source>
        <dbReference type="ARBA" id="ARBA00023121"/>
    </source>
</evidence>
<dbReference type="InterPro" id="IPR026169">
    <property type="entry name" value="MIEAP"/>
</dbReference>
<dbReference type="GO" id="GO:0005741">
    <property type="term" value="C:mitochondrial outer membrane"/>
    <property type="evidence" value="ECO:0007669"/>
    <property type="project" value="UniProtKB-SubCell"/>
</dbReference>
<evidence type="ECO:0000256" key="5">
    <source>
        <dbReference type="ARBA" id="ARBA00019863"/>
    </source>
</evidence>
<dbReference type="GO" id="GO:0005759">
    <property type="term" value="C:mitochondrial matrix"/>
    <property type="evidence" value="ECO:0007669"/>
    <property type="project" value="UniProtKB-SubCell"/>
</dbReference>
<evidence type="ECO:0000256" key="10">
    <source>
        <dbReference type="ARBA" id="ARBA00023128"/>
    </source>
</evidence>
<comment type="subcellular location">
    <subcellularLocation>
        <location evidence="3">Cytoplasm</location>
    </subcellularLocation>
    <subcellularLocation>
        <location evidence="2">Mitochondrion matrix</location>
    </subcellularLocation>
    <subcellularLocation>
        <location evidence="1">Mitochondrion outer membrane</location>
    </subcellularLocation>
</comment>
<dbReference type="Pfam" id="PF16026">
    <property type="entry name" value="MIEAP"/>
    <property type="match status" value="1"/>
</dbReference>
<feature type="domain" description="Mitochondria-eating protein C-terminal" evidence="15">
    <location>
        <begin position="72"/>
        <end position="262"/>
    </location>
</feature>
<evidence type="ECO:0000256" key="2">
    <source>
        <dbReference type="ARBA" id="ARBA00004305"/>
    </source>
</evidence>
<feature type="compositionally biased region" description="Polar residues" evidence="14">
    <location>
        <begin position="271"/>
        <end position="283"/>
    </location>
</feature>
<dbReference type="AlphaFoldDB" id="A0ABD3WZ47"/>
<evidence type="ECO:0000256" key="6">
    <source>
        <dbReference type="ARBA" id="ARBA00022490"/>
    </source>
</evidence>
<protein>
    <recommendedName>
        <fullName evidence="5">Mitochondria-eating protein</fullName>
    </recommendedName>
    <alternativeName>
        <fullName evidence="12">Spermatogenesis-associated protein 18</fullName>
    </alternativeName>
</protein>
<proteinExistence type="inferred from homology"/>
<keyword evidence="11" id="KW-0472">Membrane</keyword>
<sequence>MISYTREELDLLKKIRSEEKRKYEEDLERNREQIKYLEDDINDLLNRMCSEASERLDHDNPIITDLSDQSKPTQISERYLELYVNQWIDAFHLLQTNHHLSNTKAIEVLLDVLSVSFNECKEARKLGEDAVKALKRYIGEDEDSEDVTILEVMKALKDNKRNIKKMQETFNQHVHSKLATEKNYKDMLPGIRPYINECVDICLLMNIQEPPLELRGLELLSGSTFDSTAFQSYIESGNKIKYIVWPAMYLYQNGPLLRKGIAQGMRDSSNDKTLNMNRSSARRNVNREISLHLSRNKTEKSKIEIGDSDNSPHIDLTKQSTRKTPNHSTYSESPEKIEKETPNCKYNSNNS</sequence>
<evidence type="ECO:0000256" key="7">
    <source>
        <dbReference type="ARBA" id="ARBA00022787"/>
    </source>
</evidence>
<keyword evidence="17" id="KW-1185">Reference proteome</keyword>
<comment type="caution">
    <text evidence="16">The sequence shown here is derived from an EMBL/GenBank/DDBJ whole genome shotgun (WGS) entry which is preliminary data.</text>
</comment>
<dbReference type="GO" id="GO:0008289">
    <property type="term" value="F:lipid binding"/>
    <property type="evidence" value="ECO:0007669"/>
    <property type="project" value="UniProtKB-KW"/>
</dbReference>
<feature type="compositionally biased region" description="Basic and acidic residues" evidence="14">
    <location>
        <begin position="285"/>
        <end position="316"/>
    </location>
</feature>
<dbReference type="InterPro" id="IPR031981">
    <property type="entry name" value="MIEAP_C"/>
</dbReference>
<keyword evidence="8 13" id="KW-0175">Coiled coil</keyword>
<evidence type="ECO:0000256" key="11">
    <source>
        <dbReference type="ARBA" id="ARBA00023136"/>
    </source>
</evidence>
<name>A0ABD3WZ47_SINWO</name>
<keyword evidence="7" id="KW-1000">Mitochondrion outer membrane</keyword>
<evidence type="ECO:0000256" key="4">
    <source>
        <dbReference type="ARBA" id="ARBA00008233"/>
    </source>
</evidence>
<gene>
    <name evidence="16" type="ORF">ACJMK2_031551</name>
</gene>
<evidence type="ECO:0000256" key="3">
    <source>
        <dbReference type="ARBA" id="ARBA00004496"/>
    </source>
</evidence>
<evidence type="ECO:0000313" key="16">
    <source>
        <dbReference type="EMBL" id="KAL3879246.1"/>
    </source>
</evidence>
<dbReference type="Proteomes" id="UP001634394">
    <property type="component" value="Unassembled WGS sequence"/>
</dbReference>
<evidence type="ECO:0000259" key="15">
    <source>
        <dbReference type="Pfam" id="PF16026"/>
    </source>
</evidence>
<feature type="compositionally biased region" description="Basic and acidic residues" evidence="14">
    <location>
        <begin position="333"/>
        <end position="342"/>
    </location>
</feature>